<name>F4LK50_TREBD</name>
<dbReference type="EMBL" id="CP002696">
    <property type="protein sequence ID" value="AEE17512.1"/>
    <property type="molecule type" value="Genomic_DNA"/>
</dbReference>
<organism evidence="2 3">
    <name type="scientific">Treponema brennaborense (strain DSM 12168 / CIP 105900 / DD5/3)</name>
    <dbReference type="NCBI Taxonomy" id="906968"/>
    <lineage>
        <taxon>Bacteria</taxon>
        <taxon>Pseudomonadati</taxon>
        <taxon>Spirochaetota</taxon>
        <taxon>Spirochaetia</taxon>
        <taxon>Spirochaetales</taxon>
        <taxon>Treponemataceae</taxon>
        <taxon>Treponema</taxon>
    </lineage>
</organism>
<dbReference type="Pfam" id="PF01882">
    <property type="entry name" value="DUF58"/>
    <property type="match status" value="1"/>
</dbReference>
<dbReference type="HOGENOM" id="CLU_054927_2_0_12"/>
<dbReference type="RefSeq" id="WP_013759215.1">
    <property type="nucleotide sequence ID" value="NC_015500.1"/>
</dbReference>
<proteinExistence type="predicted"/>
<dbReference type="Proteomes" id="UP000006546">
    <property type="component" value="Chromosome"/>
</dbReference>
<evidence type="ECO:0000313" key="3">
    <source>
        <dbReference type="Proteomes" id="UP000006546"/>
    </source>
</evidence>
<dbReference type="OrthoDB" id="9776116at2"/>
<keyword evidence="3" id="KW-1185">Reference proteome</keyword>
<protein>
    <recommendedName>
        <fullName evidence="1">DUF58 domain-containing protein</fullName>
    </recommendedName>
</protein>
<evidence type="ECO:0000259" key="1">
    <source>
        <dbReference type="Pfam" id="PF01882"/>
    </source>
</evidence>
<dbReference type="PANTHER" id="PTHR33608">
    <property type="entry name" value="BLL2464 PROTEIN"/>
    <property type="match status" value="1"/>
</dbReference>
<dbReference type="STRING" id="906968.Trebr_2097"/>
<evidence type="ECO:0000313" key="2">
    <source>
        <dbReference type="EMBL" id="AEE17512.1"/>
    </source>
</evidence>
<dbReference type="Gene3D" id="3.40.50.410">
    <property type="entry name" value="von Willebrand factor, type A domain"/>
    <property type="match status" value="1"/>
</dbReference>
<dbReference type="InterPro" id="IPR036465">
    <property type="entry name" value="vWFA_dom_sf"/>
</dbReference>
<gene>
    <name evidence="2" type="ordered locus">Trebr_2097</name>
</gene>
<reference evidence="3" key="1">
    <citation type="submission" date="2011-04" db="EMBL/GenBank/DDBJ databases">
        <title>The complete genome of Treponema brennaborense DSM 12168.</title>
        <authorList>
            <person name="Lucas S."/>
            <person name="Han J."/>
            <person name="Lapidus A."/>
            <person name="Bruce D."/>
            <person name="Goodwin L."/>
            <person name="Pitluck S."/>
            <person name="Peters L."/>
            <person name="Kyrpides N."/>
            <person name="Mavromatis K."/>
            <person name="Ivanova N."/>
            <person name="Mikhailova N."/>
            <person name="Pagani I."/>
            <person name="Teshima H."/>
            <person name="Detter J.C."/>
            <person name="Tapia R."/>
            <person name="Han C."/>
            <person name="Land M."/>
            <person name="Hauser L."/>
            <person name="Markowitz V."/>
            <person name="Cheng J.-F."/>
            <person name="Hugenholtz P."/>
            <person name="Woyke T."/>
            <person name="Wu D."/>
            <person name="Gronow S."/>
            <person name="Wellnitz S."/>
            <person name="Brambilla E."/>
            <person name="Klenk H.-P."/>
            <person name="Eisen J.A."/>
        </authorList>
    </citation>
    <scope>NUCLEOTIDE SEQUENCE [LARGE SCALE GENOMIC DNA]</scope>
    <source>
        <strain evidence="3">DSM 12168 / CIP 105900 / DD5/3</strain>
    </source>
</reference>
<dbReference type="KEGG" id="tbe:Trebr_2097"/>
<sequence length="300" mass="32610">MDDSVFDSRSLIRRAGKLRLASKTFADSMKSGSFRSVYRGQGVEFSGVREYLRGDDVRAIDWNVTARMGKPFVKLFEEERELVLFLIVDASASMLTGSGDSSRIRTACEACALAAFAAEQTGSPVGAVLFDGDIRFSCEPKSGRDQVMLVLSAFDDALASGPSDAAAGSALDKALKGAARLLKKRSLVLVVSDFRVAGYEKPLAVLSAKHDVVAVRITDPLDTDIPEMGCVPFQDPESAAVVQLPTTFTAFRRAWREDGRARVERWQTACVRRGAVPLVMSTAEDPAQSLVRFFAVREGR</sequence>
<feature type="domain" description="DUF58" evidence="1">
    <location>
        <begin position="48"/>
        <end position="261"/>
    </location>
</feature>
<dbReference type="InterPro" id="IPR002881">
    <property type="entry name" value="DUF58"/>
</dbReference>
<dbReference type="PANTHER" id="PTHR33608:SF6">
    <property type="entry name" value="BLL2464 PROTEIN"/>
    <property type="match status" value="1"/>
</dbReference>
<dbReference type="SUPFAM" id="SSF53300">
    <property type="entry name" value="vWA-like"/>
    <property type="match status" value="1"/>
</dbReference>
<accession>F4LK50</accession>
<dbReference type="eggNOG" id="COG1721">
    <property type="taxonomic scope" value="Bacteria"/>
</dbReference>
<dbReference type="AlphaFoldDB" id="F4LK50"/>